<evidence type="ECO:0000313" key="4">
    <source>
        <dbReference type="Proteomes" id="UP000005289"/>
    </source>
</evidence>
<organism evidence="3 4">
    <name type="scientific">Thioalkalivibrio paradoxus ARh 1</name>
    <dbReference type="NCBI Taxonomy" id="713585"/>
    <lineage>
        <taxon>Bacteria</taxon>
        <taxon>Pseudomonadati</taxon>
        <taxon>Pseudomonadota</taxon>
        <taxon>Gammaproteobacteria</taxon>
        <taxon>Chromatiales</taxon>
        <taxon>Ectothiorhodospiraceae</taxon>
        <taxon>Thioalkalivibrio</taxon>
    </lineage>
</organism>
<reference evidence="3 4" key="1">
    <citation type="submission" date="2013-12" db="EMBL/GenBank/DDBJ databases">
        <authorList>
            <consortium name="DOE Joint Genome Institute"/>
            <person name="Muyzer G."/>
            <person name="Huntemann M."/>
            <person name="Han J."/>
            <person name="Chen A."/>
            <person name="Kyrpides N."/>
            <person name="Mavromatis K."/>
            <person name="Markowitz V."/>
            <person name="Palaniappan K."/>
            <person name="Ivanova N."/>
            <person name="Schaumberg A."/>
            <person name="Pati A."/>
            <person name="Liolios K."/>
            <person name="Nordberg H.P."/>
            <person name="Cantor M.N."/>
            <person name="Hua S.X."/>
            <person name="Woyke T."/>
        </authorList>
    </citation>
    <scope>NUCLEOTIDE SEQUENCE [LARGE SCALE GENOMIC DNA]</scope>
    <source>
        <strain evidence="3 4">ARh 1</strain>
    </source>
</reference>
<dbReference type="STRING" id="713585.THITH_03155"/>
<keyword evidence="1" id="KW-0175">Coiled coil</keyword>
<evidence type="ECO:0000256" key="1">
    <source>
        <dbReference type="SAM" id="Coils"/>
    </source>
</evidence>
<protein>
    <submittedName>
        <fullName evidence="3">Uncharacterized protein</fullName>
    </submittedName>
</protein>
<feature type="coiled-coil region" evidence="1">
    <location>
        <begin position="776"/>
        <end position="810"/>
    </location>
</feature>
<feature type="region of interest" description="Disordered" evidence="2">
    <location>
        <begin position="565"/>
        <end position="589"/>
    </location>
</feature>
<dbReference type="HOGENOM" id="CLU_258904_0_0_6"/>
<sequence length="1208" mass="133722">MSSILLHDPIPASPHLERLHLFPGRHLGEDEFDRLQAYADARLEPLLAGYPPGILHGLEVAADRVPDGIDPLHPYRLGDGCSVAPGMAVAGNGRAVGVYYPLYQHWNSLIETHLAETETSDAGGIYFLILRRAPFHIDADPDVDPCQRTELDPNRDSRRVVLGALALRRVALPSGVAAGASQEQAENAVAAYCADGEFLGDLGHAVPLGLLAVEETAEGPRPRWFSATVGRYLAQPDSGYRVLHSQVTEAFRRLVTRARRAGELSGDPEFDLLAYLEEHLLLDYLPAAGQLPLALLQDAASVTPRVAFLPSHLRIDAVAVPDTAVDELIDRHLPRRVVDLRRPAGEHLRLLLAVPERHYRPEMLDIPQTDGRLEQDVYRYFMRAHDSWLAWRRQFGRLYSVQEEAGAALTPEQLRALSLPQPVPPPAVPSTVFEAIVERARSELESPLPHPYDRALPEPPERYQQWFDDGAPPAASEPEDDGLVIQYAIGQVELEALDNRIRILQTRLNKTQDYLLLQRQQLDSQTVSLAALAGGVAGDGSGLQLARWMPYTRLNPLPLAAEAVAEAAEREQPSPPEEDATPLRSSSASREALFTTLSMTAADTTHRVAMTQPLIPTQISSLARKTISTTAQSQRFSVLKPATRSAVEFGINKARLEQMTTPARNPVAPPAFQAETPRVGVLSHIHPEFNEYKKAYDDMEALLANLDGLFDRKETRAIKRRLQRIRDRVGLEHPTQMEENLPCGDSTAELVQHRYQQLFKAGQILTQQIAIIEARFDTLERDLNARLRDRQDLQQRLVKLAAMIVQERQELDVLDGRRLERLGDYAVTQRLLDEDWRRTYLRNQERTRLLTTGLSGLYYVRVNSAGVSLPLADPLTLRHGSARDIVPGCPADAEYELPDSLAAFFDTVREVPVADWAALAPVLPRLANAVRVEQAAELRQLRLARLGQPTPNQSTRLPLQQAMSNLNRQNLAVLGTLASQEPPLRTASLSAFNRGNARVLSLQDLLTGSAGRPRYDANQLQTRLEQCIGCLVEHLERLAPSLRLEWSQLAEDDRLPLPGTGRWPGLDRAEQDDFNTVRTIVELIDWWFRQLVPDASGAGRSALRNMIRAAVIHSALGDPAGILHGEVQVPPRRLVVGEPMRLSLNKPPPPGTLLQLLDRSQQVVGLLSVADADQRGVVANLVQVDRPGIPVGSGFTVVASKLTKGLGR</sequence>
<dbReference type="EMBL" id="CP007029">
    <property type="protein sequence ID" value="AHE99895.1"/>
    <property type="molecule type" value="Genomic_DNA"/>
</dbReference>
<dbReference type="OrthoDB" id="5572895at2"/>
<gene>
    <name evidence="3" type="ORF">THITH_03155</name>
</gene>
<keyword evidence="4" id="KW-1185">Reference proteome</keyword>
<dbReference type="AlphaFoldDB" id="W0DSQ8"/>
<evidence type="ECO:0000313" key="3">
    <source>
        <dbReference type="EMBL" id="AHE99895.1"/>
    </source>
</evidence>
<dbReference type="RefSeq" id="WP_006745966.1">
    <property type="nucleotide sequence ID" value="NZ_CP007029.1"/>
</dbReference>
<dbReference type="KEGG" id="tti:THITH_03155"/>
<name>W0DSQ8_9GAMM</name>
<accession>W0DSQ8</accession>
<proteinExistence type="predicted"/>
<evidence type="ECO:0000256" key="2">
    <source>
        <dbReference type="SAM" id="MobiDB-lite"/>
    </source>
</evidence>
<dbReference type="Proteomes" id="UP000005289">
    <property type="component" value="Chromosome"/>
</dbReference>